<keyword evidence="2" id="KW-1185">Reference proteome</keyword>
<gene>
    <name evidence="1" type="ORF">GMD21_06270</name>
</gene>
<proteinExistence type="predicted"/>
<evidence type="ECO:0000313" key="2">
    <source>
        <dbReference type="Proteomes" id="UP000448177"/>
    </source>
</evidence>
<organism evidence="1 2">
    <name type="scientific">Mediterraneibacter faecis</name>
    <dbReference type="NCBI Taxonomy" id="592978"/>
    <lineage>
        <taxon>Bacteria</taxon>
        <taxon>Bacillati</taxon>
        <taxon>Bacillota</taxon>
        <taxon>Clostridia</taxon>
        <taxon>Lachnospirales</taxon>
        <taxon>Lachnospiraceae</taxon>
        <taxon>Mediterraneibacter</taxon>
    </lineage>
</organism>
<evidence type="ECO:0000313" key="1">
    <source>
        <dbReference type="EMBL" id="MTR76282.1"/>
    </source>
</evidence>
<dbReference type="AlphaFoldDB" id="A0A844KCI3"/>
<sequence>MRNFNYSEIRNQKWDSDILGFIVAIYKEAGKQLPCTRPWQAENFNGATATSSHSLPVPACTYQNQT</sequence>
<reference evidence="1 2" key="1">
    <citation type="journal article" date="2019" name="Nat. Med.">
        <title>A library of human gut bacterial isolates paired with longitudinal multiomics data enables mechanistic microbiome research.</title>
        <authorList>
            <person name="Poyet M."/>
            <person name="Groussin M."/>
            <person name="Gibbons S.M."/>
            <person name="Avila-Pacheco J."/>
            <person name="Jiang X."/>
            <person name="Kearney S.M."/>
            <person name="Perrotta A.R."/>
            <person name="Berdy B."/>
            <person name="Zhao S."/>
            <person name="Lieberman T.D."/>
            <person name="Swanson P.K."/>
            <person name="Smith M."/>
            <person name="Roesemann S."/>
            <person name="Alexander J.E."/>
            <person name="Rich S.A."/>
            <person name="Livny J."/>
            <person name="Vlamakis H."/>
            <person name="Clish C."/>
            <person name="Bullock K."/>
            <person name="Deik A."/>
            <person name="Scott J."/>
            <person name="Pierce K.A."/>
            <person name="Xavier R.J."/>
            <person name="Alm E.J."/>
        </authorList>
    </citation>
    <scope>NUCLEOTIDE SEQUENCE [LARGE SCALE GENOMIC DNA]</scope>
    <source>
        <strain evidence="1 2">BIOML-A1</strain>
    </source>
</reference>
<comment type="caution">
    <text evidence="1">The sequence shown here is derived from an EMBL/GenBank/DDBJ whole genome shotgun (WGS) entry which is preliminary data.</text>
</comment>
<name>A0A844KCI3_9FIRM</name>
<protein>
    <submittedName>
        <fullName evidence="1">Uncharacterized protein</fullName>
    </submittedName>
</protein>
<dbReference type="EMBL" id="WNAF01000002">
    <property type="protein sequence ID" value="MTR76282.1"/>
    <property type="molecule type" value="Genomic_DNA"/>
</dbReference>
<dbReference type="Proteomes" id="UP000448177">
    <property type="component" value="Unassembled WGS sequence"/>
</dbReference>
<accession>A0A844KCI3</accession>